<evidence type="ECO:0000259" key="13">
    <source>
        <dbReference type="PROSITE" id="PS00794"/>
    </source>
</evidence>
<keyword evidence="7" id="KW-0418">Kinase</keyword>
<dbReference type="Pfam" id="PF01288">
    <property type="entry name" value="HPPK"/>
    <property type="match status" value="1"/>
</dbReference>
<evidence type="ECO:0000313" key="15">
    <source>
        <dbReference type="Proteomes" id="UP001056649"/>
    </source>
</evidence>
<dbReference type="GO" id="GO:0016301">
    <property type="term" value="F:kinase activity"/>
    <property type="evidence" value="ECO:0007669"/>
    <property type="project" value="UniProtKB-KW"/>
</dbReference>
<gene>
    <name evidence="14" type="primary">folK</name>
    <name evidence="14" type="ORF">L0Y14_11170</name>
</gene>
<keyword evidence="8" id="KW-0067">ATP-binding</keyword>
<name>A0A9J6ZV98_9GAMM</name>
<evidence type="ECO:0000256" key="2">
    <source>
        <dbReference type="ARBA" id="ARBA00005810"/>
    </source>
</evidence>
<evidence type="ECO:0000256" key="10">
    <source>
        <dbReference type="ARBA" id="ARBA00029409"/>
    </source>
</evidence>
<keyword evidence="9" id="KW-0289">Folate biosynthesis</keyword>
<keyword evidence="15" id="KW-1185">Reference proteome</keyword>
<reference evidence="14" key="1">
    <citation type="journal article" date="2022" name="Mol. Ecol. Resour.">
        <title>The complete and closed genome of the facultative generalist Candidatus Endoriftia persephone from deep-sea hydrothermal vents.</title>
        <authorList>
            <person name="de Oliveira A.L."/>
            <person name="Srivastava A."/>
            <person name="Espada-Hinojosa S."/>
            <person name="Bright M."/>
        </authorList>
    </citation>
    <scope>NUCLEOTIDE SEQUENCE</scope>
    <source>
        <strain evidence="14">Tica-EPR-9o50.N</strain>
    </source>
</reference>
<evidence type="ECO:0000256" key="12">
    <source>
        <dbReference type="ARBA" id="ARBA00033413"/>
    </source>
</evidence>
<keyword evidence="5 14" id="KW-0808">Transferase</keyword>
<evidence type="ECO:0000313" key="14">
    <source>
        <dbReference type="EMBL" id="USF86697.1"/>
    </source>
</evidence>
<organism evidence="14 15">
    <name type="scientific">Candidatus Endoriftia persephonae</name>
    <dbReference type="NCBI Taxonomy" id="393765"/>
    <lineage>
        <taxon>Bacteria</taxon>
        <taxon>Pseudomonadati</taxon>
        <taxon>Pseudomonadota</taxon>
        <taxon>Gammaproteobacteria</taxon>
        <taxon>Chromatiales</taxon>
        <taxon>Sedimenticolaceae</taxon>
        <taxon>Candidatus Endoriftia</taxon>
    </lineage>
</organism>
<evidence type="ECO:0000256" key="6">
    <source>
        <dbReference type="ARBA" id="ARBA00022741"/>
    </source>
</evidence>
<dbReference type="EC" id="2.7.6.3" evidence="3"/>
<evidence type="ECO:0000256" key="3">
    <source>
        <dbReference type="ARBA" id="ARBA00013253"/>
    </source>
</evidence>
<dbReference type="EMBL" id="CP090569">
    <property type="protein sequence ID" value="USF86697.1"/>
    <property type="molecule type" value="Genomic_DNA"/>
</dbReference>
<dbReference type="CDD" id="cd00483">
    <property type="entry name" value="HPPK"/>
    <property type="match status" value="1"/>
</dbReference>
<dbReference type="RefSeq" id="WP_040818754.1">
    <property type="nucleotide sequence ID" value="NZ_CP090569.1"/>
</dbReference>
<comment type="similarity">
    <text evidence="2">Belongs to the HPPK family.</text>
</comment>
<protein>
    <recommendedName>
        <fullName evidence="4">2-amino-4-hydroxy-6-hydroxymethyldihydropteridine pyrophosphokinase</fullName>
        <ecNumber evidence="3">2.7.6.3</ecNumber>
    </recommendedName>
    <alternativeName>
        <fullName evidence="11">6-hydroxymethyl-7,8-dihydropterin pyrophosphokinase</fullName>
    </alternativeName>
    <alternativeName>
        <fullName evidence="12">7,8-dihydro-6-hydroxymethylpterin-pyrophosphokinase</fullName>
    </alternativeName>
</protein>
<dbReference type="InterPro" id="IPR035907">
    <property type="entry name" value="Hppk_sf"/>
</dbReference>
<evidence type="ECO:0000256" key="8">
    <source>
        <dbReference type="ARBA" id="ARBA00022840"/>
    </source>
</evidence>
<accession>A0A9J6ZV98</accession>
<dbReference type="SUPFAM" id="SSF55083">
    <property type="entry name" value="6-hydroxymethyl-7,8-dihydropterin pyrophosphokinase, HPPK"/>
    <property type="match status" value="1"/>
</dbReference>
<evidence type="ECO:0000256" key="11">
    <source>
        <dbReference type="ARBA" id="ARBA00029766"/>
    </source>
</evidence>
<dbReference type="GO" id="GO:0046656">
    <property type="term" value="P:folic acid biosynthetic process"/>
    <property type="evidence" value="ECO:0007669"/>
    <property type="project" value="UniProtKB-KW"/>
</dbReference>
<dbReference type="PROSITE" id="PS00794">
    <property type="entry name" value="HPPK"/>
    <property type="match status" value="1"/>
</dbReference>
<dbReference type="Proteomes" id="UP001056649">
    <property type="component" value="Chromosome"/>
</dbReference>
<dbReference type="NCBIfam" id="TIGR01498">
    <property type="entry name" value="folK"/>
    <property type="match status" value="1"/>
</dbReference>
<dbReference type="GO" id="GO:0005524">
    <property type="term" value="F:ATP binding"/>
    <property type="evidence" value="ECO:0007669"/>
    <property type="project" value="UniProtKB-KW"/>
</dbReference>
<evidence type="ECO:0000256" key="4">
    <source>
        <dbReference type="ARBA" id="ARBA00016218"/>
    </source>
</evidence>
<evidence type="ECO:0000256" key="1">
    <source>
        <dbReference type="ARBA" id="ARBA00005051"/>
    </source>
</evidence>
<dbReference type="KEGG" id="eps:L0Y14_11170"/>
<evidence type="ECO:0000256" key="7">
    <source>
        <dbReference type="ARBA" id="ARBA00022777"/>
    </source>
</evidence>
<dbReference type="AlphaFoldDB" id="A0A9J6ZV98"/>
<dbReference type="Gene3D" id="3.30.70.560">
    <property type="entry name" value="7,8-Dihydro-6-hydroxymethylpterin-pyrophosphokinase HPPK"/>
    <property type="match status" value="1"/>
</dbReference>
<comment type="function">
    <text evidence="10">Catalyzes the transfer of pyrophosphate from adenosine triphosphate (ATP) to 6-hydroxymethyl-7,8-dihydropterin, an enzymatic step in folate biosynthesis pathway.</text>
</comment>
<evidence type="ECO:0000256" key="9">
    <source>
        <dbReference type="ARBA" id="ARBA00022909"/>
    </source>
</evidence>
<keyword evidence="6" id="KW-0547">Nucleotide-binding</keyword>
<evidence type="ECO:0000256" key="5">
    <source>
        <dbReference type="ARBA" id="ARBA00022679"/>
    </source>
</evidence>
<dbReference type="PANTHER" id="PTHR43071">
    <property type="entry name" value="2-AMINO-4-HYDROXY-6-HYDROXYMETHYLDIHYDROPTERIDINE PYROPHOSPHOKINASE"/>
    <property type="match status" value="1"/>
</dbReference>
<dbReference type="InterPro" id="IPR000550">
    <property type="entry name" value="Hppk"/>
</dbReference>
<comment type="pathway">
    <text evidence="1">Cofactor biosynthesis; tetrahydrofolate biosynthesis; 2-amino-4-hydroxy-6-hydroxymethyl-7,8-dihydropteridine diphosphate from 7,8-dihydroneopterin triphosphate: step 4/4.</text>
</comment>
<dbReference type="PANTHER" id="PTHR43071:SF1">
    <property type="entry name" value="2-AMINO-4-HYDROXY-6-HYDROXYMETHYLDIHYDROPTERIDINE PYROPHOSPHOKINASE"/>
    <property type="match status" value="1"/>
</dbReference>
<sequence length="165" mass="18193">MAEPAPRSVYIALGSNLADPEAQIRCAFDELDRLPDSSLTSHSSLYRSRPLGPPDQPDYINAVALLRTTLSPQVLLDQTQAIEAAHQRRRDGERWGPRTLDLDLLLYADRVVQTDRLQIPHPEMTQRAFVLLPLAEIAPAGLVIPGAGSLQALLQRISSDGLRKL</sequence>
<feature type="domain" description="7,8-dihydro-6-hydroxymethylpterin-pyrophosphokinase" evidence="13">
    <location>
        <begin position="94"/>
        <end position="105"/>
    </location>
</feature>
<dbReference type="GO" id="GO:0003848">
    <property type="term" value="F:2-amino-4-hydroxy-6-hydroxymethyldihydropteridine diphosphokinase activity"/>
    <property type="evidence" value="ECO:0007669"/>
    <property type="project" value="UniProtKB-EC"/>
</dbReference>
<proteinExistence type="inferred from homology"/>